<accession>A0A6P6GEH4</accession>
<keyword evidence="2" id="KW-1185">Reference proteome</keyword>
<dbReference type="InParanoid" id="A0A6P6GEH4"/>
<reference evidence="3" key="1">
    <citation type="submission" date="2025-08" db="UniProtKB">
        <authorList>
            <consortium name="RefSeq"/>
        </authorList>
    </citation>
    <scope>IDENTIFICATION</scope>
    <source>
        <tissue evidence="3">Seedling</tissue>
    </source>
</reference>
<dbReference type="Proteomes" id="UP001652623">
    <property type="component" value="Chromosome 7"/>
</dbReference>
<feature type="compositionally biased region" description="Basic residues" evidence="1">
    <location>
        <begin position="92"/>
        <end position="102"/>
    </location>
</feature>
<evidence type="ECO:0000313" key="2">
    <source>
        <dbReference type="Proteomes" id="UP001652623"/>
    </source>
</evidence>
<proteinExistence type="predicted"/>
<evidence type="ECO:0000313" key="3">
    <source>
        <dbReference type="RefSeq" id="XP_024932080.2"/>
    </source>
</evidence>
<dbReference type="AlphaFoldDB" id="A0A6P6GEH4"/>
<feature type="region of interest" description="Disordered" evidence="1">
    <location>
        <begin position="1"/>
        <end position="192"/>
    </location>
</feature>
<feature type="compositionally biased region" description="Pro residues" evidence="1">
    <location>
        <begin position="19"/>
        <end position="28"/>
    </location>
</feature>
<dbReference type="RefSeq" id="XP_024932080.2">
    <property type="nucleotide sequence ID" value="XM_025076312.3"/>
</dbReference>
<gene>
    <name evidence="3" type="primary">LOC107424921</name>
</gene>
<name>A0A6P6GEH4_ZIZJJ</name>
<organism evidence="2 3">
    <name type="scientific">Ziziphus jujuba</name>
    <name type="common">Chinese jujube</name>
    <name type="synonym">Ziziphus sativa</name>
    <dbReference type="NCBI Taxonomy" id="326968"/>
    <lineage>
        <taxon>Eukaryota</taxon>
        <taxon>Viridiplantae</taxon>
        <taxon>Streptophyta</taxon>
        <taxon>Embryophyta</taxon>
        <taxon>Tracheophyta</taxon>
        <taxon>Spermatophyta</taxon>
        <taxon>Magnoliopsida</taxon>
        <taxon>eudicotyledons</taxon>
        <taxon>Gunneridae</taxon>
        <taxon>Pentapetalae</taxon>
        <taxon>rosids</taxon>
        <taxon>fabids</taxon>
        <taxon>Rosales</taxon>
        <taxon>Rhamnaceae</taxon>
        <taxon>Paliureae</taxon>
        <taxon>Ziziphus</taxon>
    </lineage>
</organism>
<protein>
    <submittedName>
        <fullName evidence="3">Uncharacterized protein LOC107424921 isoform X1</fullName>
    </submittedName>
</protein>
<dbReference type="FunCoup" id="A0A6P6GEH4">
    <property type="interactions" value="53"/>
</dbReference>
<dbReference type="GeneID" id="107424921"/>
<sequence length="192" mass="21085">MSSQEKRRKFNEAVVNMLFPPPPPPPHPQDGDEPLNILSEGFDAELFSGPKKSNVDELGLGEIGSSTTSDEDDDGGGGGGGGNDSGSQKLTRAQRKRLRKKKLKEDASRRRKIIGPLLPPHNDKLENDPPTVRCYAAEEAFDKPGEPSNLGPQNKLKQRRMAKKLARKSLKVSSEEDCHQYQNLSSADEQQA</sequence>
<feature type="compositionally biased region" description="Basic residues" evidence="1">
    <location>
        <begin position="156"/>
        <end position="170"/>
    </location>
</feature>
<evidence type="ECO:0000256" key="1">
    <source>
        <dbReference type="SAM" id="MobiDB-lite"/>
    </source>
</evidence>
<feature type="compositionally biased region" description="Polar residues" evidence="1">
    <location>
        <begin position="180"/>
        <end position="192"/>
    </location>
</feature>